<dbReference type="GO" id="GO:0008810">
    <property type="term" value="F:cellulase activity"/>
    <property type="evidence" value="ECO:0007669"/>
    <property type="project" value="InterPro"/>
</dbReference>
<dbReference type="SMART" id="SM00231">
    <property type="entry name" value="FA58C"/>
    <property type="match status" value="1"/>
</dbReference>
<dbReference type="Gene3D" id="3.20.20.300">
    <property type="entry name" value="Glycoside hydrolase, family 3, N-terminal domain"/>
    <property type="match status" value="1"/>
</dbReference>
<evidence type="ECO:0000256" key="3">
    <source>
        <dbReference type="ARBA" id="ARBA00012744"/>
    </source>
</evidence>
<evidence type="ECO:0000256" key="4">
    <source>
        <dbReference type="ARBA" id="ARBA00022729"/>
    </source>
</evidence>
<dbReference type="InterPro" id="IPR003644">
    <property type="entry name" value="Calx_beta"/>
</dbReference>
<dbReference type="EC" id="3.2.1.21" evidence="3"/>
<keyword evidence="12" id="KW-1185">Reference proteome</keyword>
<evidence type="ECO:0000259" key="10">
    <source>
        <dbReference type="PROSITE" id="PS50022"/>
    </source>
</evidence>
<proteinExistence type="inferred from homology"/>
<evidence type="ECO:0000256" key="6">
    <source>
        <dbReference type="ARBA" id="ARBA00022801"/>
    </source>
</evidence>
<dbReference type="InterPro" id="IPR036962">
    <property type="entry name" value="Glyco_hydro_3_N_sf"/>
</dbReference>
<feature type="domain" description="F5/8 type C" evidence="10">
    <location>
        <begin position="21"/>
        <end position="160"/>
    </location>
</feature>
<dbReference type="InterPro" id="IPR000421">
    <property type="entry name" value="FA58C"/>
</dbReference>
<dbReference type="GO" id="GO:0008422">
    <property type="term" value="F:beta-glucosidase activity"/>
    <property type="evidence" value="ECO:0007669"/>
    <property type="project" value="UniProtKB-EC"/>
</dbReference>
<dbReference type="Pfam" id="PF03160">
    <property type="entry name" value="Calx-beta"/>
    <property type="match status" value="2"/>
</dbReference>
<keyword evidence="5" id="KW-0677">Repeat</keyword>
<dbReference type="Pfam" id="PF01915">
    <property type="entry name" value="Glyco_hydro_3_C"/>
    <property type="match status" value="1"/>
</dbReference>
<feature type="signal peptide" evidence="9">
    <location>
        <begin position="1"/>
        <end position="31"/>
    </location>
</feature>
<dbReference type="Proteomes" id="UP000578449">
    <property type="component" value="Unassembled WGS sequence"/>
</dbReference>
<sequence length="1442" mass="152583">MVLRKMVLRRIGVLSVLLASLITVPAGTASAAANLATYGVATASSAEGAAYGADKAIDGDPATRWSSAFADPQTITVDLGASADITGVTLRWEAAHGTAYSIETSADGAAWAPAYATTTGDGGVDEITGLEASARYVRLTGTARATEYGYSLYEFEVLGTFTEQAVSLAVPAVRLAEDGTAEVPVRLNKAAESQVTVAYSTADGTAVAGQDYRAAEGTLTFAPGETGKTITLTGVDDEVNERAETFELRLGEATGAVASPRTSLAVTVTDDDPLPFDGETRVLADLDSQPEGVFAWGDSASSMPALEIADDGDRRGLRVTYDVAQWGGWSHEWTTAEDWSGFDGFSFWVKGTGSGQQIYFEVKDGGTAAGSAELFDASFVDDVAGWRKIQVPFRDFKRRTDYQPGGAPTDGRLELTGMWGYAFRLPAASGTMIFDDVRIYQQVLTVDKYDGEVPIVSGPPEPGIFTFGGDADDHPSLSFADDERGKVLRGTYDISQWGGVVRNLAGTQDWSGFAGVRFWWYGQNTAPLPPGSGKRIFLELKDGGDGPEASELWNTSFTDDWEGWHLVEIPFSRFAYRGDYQPVPGGIDHKLGLTEMWGYAFTMPSGAPGEFRLDDFQVYGVAGAAPKATVALDRPVYSVKENDTVEVRVSVTTTGGGPLDEPVTVTYGTGEGTATAGSDYTPATGTLTFPAGTASGESQTFTVLTLGDDAAEEAETIPITLSATGAGVPAEEPVIVLDAHGLPYLDAKRPVGERVADLLGRMTLAEKVGQMTQAERNALRAQGDIARYALGSLLSGGGSVPTPNTPEAWADMVDGYQLRARGTRLQIPLIYGVDAVHGHNNVVGATIFPHNVGLGATRDPDLVEKTGTITAKEVKATGVPWDFAPCLCVSRDERWGRAYESFGEDPALVTRMATIIDGLQDEGVLATAKHYVGDGGTKYGSSTTGDYTIDQGVTEVTRAELEAVHLAPFREALRRGVGSVMPSYSSVDYLGDAEGPVKMHAHADLITNVLKKSMGFRGFVISDWQAIDQIPGDYPSDVRTSINAGLDMIMVPTRYEEFVATLTAEVQAGRVPMARIDDAVSRILTQKFRLGLFEKPYTDRSGLADVGSAAHREVARTAAAKSQVLLKNAGRLLPLPKTAKVYVAGSNADDIGNQSGGWTISWQGSSGPITEGTTILQGIRAATSGEVTYSADASAPTAGHDVGVVVVGETPYAEGVGDVGVNGRTLSLSAADTAAIEKVCAAMKCAVLVVSGRPLLLGPVLEKATAVVASWLPGSEGAGVADPLFGAVPYTGRLPFTWPRQAVPINVGDAAYDPQFPYGWGLRTDAPRTRLKAVRDQLLKVRGDAHATAAAAALTVALLDRNWAKDGTVREPRVVLTALATAAGLLERARKDTFAQIDAVVSVARDVAQSRPQTPDRVKAQALAEHEHLSGRHKKAVEMLAR</sequence>
<dbReference type="InterPro" id="IPR002772">
    <property type="entry name" value="Glyco_hydro_3_C"/>
</dbReference>
<evidence type="ECO:0000256" key="7">
    <source>
        <dbReference type="ARBA" id="ARBA00022837"/>
    </source>
</evidence>
<dbReference type="PANTHER" id="PTHR30620">
    <property type="entry name" value="PERIPLASMIC BETA-GLUCOSIDASE-RELATED"/>
    <property type="match status" value="1"/>
</dbReference>
<keyword evidence="4 9" id="KW-0732">Signal</keyword>
<protein>
    <recommendedName>
        <fullName evidence="3">beta-glucosidase</fullName>
        <ecNumber evidence="3">3.2.1.21</ecNumber>
    </recommendedName>
</protein>
<evidence type="ECO:0000256" key="1">
    <source>
        <dbReference type="ARBA" id="ARBA00000448"/>
    </source>
</evidence>
<evidence type="ECO:0000313" key="12">
    <source>
        <dbReference type="Proteomes" id="UP000578449"/>
    </source>
</evidence>
<dbReference type="InterPro" id="IPR051915">
    <property type="entry name" value="Cellulose_Degrad_GH3"/>
</dbReference>
<dbReference type="SMART" id="SM00237">
    <property type="entry name" value="Calx_beta"/>
    <property type="match status" value="2"/>
</dbReference>
<dbReference type="PRINTS" id="PR00133">
    <property type="entry name" value="GLHYDRLASE3"/>
</dbReference>
<name>A0A840PAH6_9ACTN</name>
<comment type="similarity">
    <text evidence="2">Belongs to the glycosyl hydrolase 3 family.</text>
</comment>
<dbReference type="SUPFAM" id="SSF141072">
    <property type="entry name" value="CalX-like"/>
    <property type="match status" value="2"/>
</dbReference>
<dbReference type="RefSeq" id="WP_185051800.1">
    <property type="nucleotide sequence ID" value="NZ_BAABIX010000004.1"/>
</dbReference>
<evidence type="ECO:0000256" key="5">
    <source>
        <dbReference type="ARBA" id="ARBA00022737"/>
    </source>
</evidence>
<gene>
    <name evidence="11" type="ORF">HNP84_004667</name>
</gene>
<evidence type="ECO:0000313" key="11">
    <source>
        <dbReference type="EMBL" id="MBB5134933.1"/>
    </source>
</evidence>
<dbReference type="InterPro" id="IPR008979">
    <property type="entry name" value="Galactose-bd-like_sf"/>
</dbReference>
<dbReference type="Gene3D" id="2.60.120.260">
    <property type="entry name" value="Galactose-binding domain-like"/>
    <property type="match status" value="1"/>
</dbReference>
<reference evidence="11 12" key="1">
    <citation type="submission" date="2020-08" db="EMBL/GenBank/DDBJ databases">
        <title>Genomic Encyclopedia of Type Strains, Phase IV (KMG-IV): sequencing the most valuable type-strain genomes for metagenomic binning, comparative biology and taxonomic classification.</title>
        <authorList>
            <person name="Goeker M."/>
        </authorList>
    </citation>
    <scope>NUCLEOTIDE SEQUENCE [LARGE SCALE GENOMIC DNA]</scope>
    <source>
        <strain evidence="11 12">DSM 45615</strain>
    </source>
</reference>
<dbReference type="Pfam" id="PF00754">
    <property type="entry name" value="F5_F8_type_C"/>
    <property type="match status" value="1"/>
</dbReference>
<organism evidence="11 12">
    <name type="scientific">Thermocatellispora tengchongensis</name>
    <dbReference type="NCBI Taxonomy" id="1073253"/>
    <lineage>
        <taxon>Bacteria</taxon>
        <taxon>Bacillati</taxon>
        <taxon>Actinomycetota</taxon>
        <taxon>Actinomycetes</taxon>
        <taxon>Streptosporangiales</taxon>
        <taxon>Streptosporangiaceae</taxon>
        <taxon>Thermocatellispora</taxon>
    </lineage>
</organism>
<dbReference type="PROSITE" id="PS50022">
    <property type="entry name" value="FA58C_3"/>
    <property type="match status" value="1"/>
</dbReference>
<comment type="caution">
    <text evidence="11">The sequence shown here is derived from an EMBL/GenBank/DDBJ whole genome shotgun (WGS) entry which is preliminary data.</text>
</comment>
<evidence type="ECO:0000256" key="9">
    <source>
        <dbReference type="SAM" id="SignalP"/>
    </source>
</evidence>
<feature type="chain" id="PRO_5032771022" description="beta-glucosidase" evidence="9">
    <location>
        <begin position="32"/>
        <end position="1442"/>
    </location>
</feature>
<dbReference type="GO" id="GO:0016020">
    <property type="term" value="C:membrane"/>
    <property type="evidence" value="ECO:0007669"/>
    <property type="project" value="InterPro"/>
</dbReference>
<keyword evidence="7" id="KW-0106">Calcium</keyword>
<dbReference type="Gene3D" id="2.60.40.2030">
    <property type="match status" value="2"/>
</dbReference>
<dbReference type="Gene3D" id="2.60.120.430">
    <property type="entry name" value="Galactose-binding lectin"/>
    <property type="match status" value="2"/>
</dbReference>
<dbReference type="PANTHER" id="PTHR30620:SF16">
    <property type="entry name" value="LYSOSOMAL BETA GLUCOSIDASE"/>
    <property type="match status" value="1"/>
</dbReference>
<dbReference type="InterPro" id="IPR001764">
    <property type="entry name" value="Glyco_hydro_3_N"/>
</dbReference>
<evidence type="ECO:0000256" key="8">
    <source>
        <dbReference type="ARBA" id="ARBA00023295"/>
    </source>
</evidence>
<keyword evidence="8 11" id="KW-0326">Glycosidase</keyword>
<dbReference type="SUPFAM" id="SSF52279">
    <property type="entry name" value="Beta-D-glucan exohydrolase, C-terminal domain"/>
    <property type="match status" value="1"/>
</dbReference>
<dbReference type="EMBL" id="JACHGN010000009">
    <property type="protein sequence ID" value="MBB5134933.1"/>
    <property type="molecule type" value="Genomic_DNA"/>
</dbReference>
<dbReference type="Pfam" id="PF00933">
    <property type="entry name" value="Glyco_hydro_3"/>
    <property type="match status" value="1"/>
</dbReference>
<evidence type="ECO:0000256" key="2">
    <source>
        <dbReference type="ARBA" id="ARBA00005336"/>
    </source>
</evidence>
<dbReference type="InterPro" id="IPR005087">
    <property type="entry name" value="CBM11"/>
</dbReference>
<accession>A0A840PAH6</accession>
<dbReference type="GO" id="GO:0030245">
    <property type="term" value="P:cellulose catabolic process"/>
    <property type="evidence" value="ECO:0007669"/>
    <property type="project" value="InterPro"/>
</dbReference>
<comment type="catalytic activity">
    <reaction evidence="1">
        <text>Hydrolysis of terminal, non-reducing beta-D-glucosyl residues with release of beta-D-glucose.</text>
        <dbReference type="EC" id="3.2.1.21"/>
    </reaction>
</comment>
<dbReference type="Pfam" id="PF03425">
    <property type="entry name" value="CBM_11"/>
    <property type="match status" value="2"/>
</dbReference>
<keyword evidence="6 11" id="KW-0378">Hydrolase</keyword>
<dbReference type="SUPFAM" id="SSF49785">
    <property type="entry name" value="Galactose-binding domain-like"/>
    <property type="match status" value="3"/>
</dbReference>
<dbReference type="InterPro" id="IPR038081">
    <property type="entry name" value="CalX-like_sf"/>
</dbReference>
<dbReference type="InterPro" id="IPR036881">
    <property type="entry name" value="Glyco_hydro_3_C_sf"/>
</dbReference>
<dbReference type="GO" id="GO:0007154">
    <property type="term" value="P:cell communication"/>
    <property type="evidence" value="ECO:0007669"/>
    <property type="project" value="InterPro"/>
</dbReference>
<dbReference type="InterPro" id="IPR017853">
    <property type="entry name" value="GH"/>
</dbReference>
<dbReference type="SUPFAM" id="SSF51445">
    <property type="entry name" value="(Trans)glycosidases"/>
    <property type="match status" value="1"/>
</dbReference>
<dbReference type="Gene3D" id="3.40.50.1700">
    <property type="entry name" value="Glycoside hydrolase family 3 C-terminal domain"/>
    <property type="match status" value="1"/>
</dbReference>